<keyword evidence="3" id="KW-1185">Reference proteome</keyword>
<name>A0A8G2BGD3_9PROT</name>
<organism evidence="2 3">
    <name type="scientific">Thalassobaculum litoreum DSM 18839</name>
    <dbReference type="NCBI Taxonomy" id="1123362"/>
    <lineage>
        <taxon>Bacteria</taxon>
        <taxon>Pseudomonadati</taxon>
        <taxon>Pseudomonadota</taxon>
        <taxon>Alphaproteobacteria</taxon>
        <taxon>Rhodospirillales</taxon>
        <taxon>Thalassobaculaceae</taxon>
        <taxon>Thalassobaculum</taxon>
    </lineage>
</organism>
<gene>
    <name evidence="2" type="ORF">SAMN05660686_00723</name>
</gene>
<dbReference type="Proteomes" id="UP000198615">
    <property type="component" value="Unassembled WGS sequence"/>
</dbReference>
<dbReference type="RefSeq" id="WP_028793949.1">
    <property type="nucleotide sequence ID" value="NZ_FNBW01000002.1"/>
</dbReference>
<dbReference type="EMBL" id="FNBW01000002">
    <property type="protein sequence ID" value="SDF24566.1"/>
    <property type="molecule type" value="Genomic_DNA"/>
</dbReference>
<evidence type="ECO:0000313" key="2">
    <source>
        <dbReference type="EMBL" id="SDF24566.1"/>
    </source>
</evidence>
<protein>
    <submittedName>
        <fullName evidence="2">Uncharacterized protein</fullName>
    </submittedName>
</protein>
<feature type="compositionally biased region" description="Basic and acidic residues" evidence="1">
    <location>
        <begin position="79"/>
        <end position="94"/>
    </location>
</feature>
<feature type="region of interest" description="Disordered" evidence="1">
    <location>
        <begin position="75"/>
        <end position="122"/>
    </location>
</feature>
<evidence type="ECO:0000256" key="1">
    <source>
        <dbReference type="SAM" id="MobiDB-lite"/>
    </source>
</evidence>
<reference evidence="2 3" key="1">
    <citation type="submission" date="2016-10" db="EMBL/GenBank/DDBJ databases">
        <authorList>
            <person name="Varghese N."/>
            <person name="Submissions S."/>
        </authorList>
    </citation>
    <scope>NUCLEOTIDE SEQUENCE [LARGE SCALE GENOMIC DNA]</scope>
    <source>
        <strain evidence="2 3">DSM 18839</strain>
    </source>
</reference>
<accession>A0A8G2BGD3</accession>
<comment type="caution">
    <text evidence="2">The sequence shown here is derived from an EMBL/GenBank/DDBJ whole genome shotgun (WGS) entry which is preliminary data.</text>
</comment>
<dbReference type="AlphaFoldDB" id="A0A8G2BGD3"/>
<proteinExistence type="predicted"/>
<sequence>MARAPGKTDRLDNSTRRSLTVLADATAEVVGRNDVYEAIAKVAEEGGGGDYETARDKFDHMNVDDRARIRSQAIETLEGSEKHQDKDAPAKAEEPEQLDWAKQMMGNFPKLSEGLDGDKGEK</sequence>
<evidence type="ECO:0000313" key="3">
    <source>
        <dbReference type="Proteomes" id="UP000198615"/>
    </source>
</evidence>